<dbReference type="InterPro" id="IPR006461">
    <property type="entry name" value="PLAC_motif_containing"/>
</dbReference>
<evidence type="ECO:0000313" key="1">
    <source>
        <dbReference type="EMBL" id="KAF2178519.1"/>
    </source>
</evidence>
<protein>
    <submittedName>
        <fullName evidence="1">PLAC8-domain-containing protein</fullName>
    </submittedName>
</protein>
<gene>
    <name evidence="1" type="ORF">K469DRAFT_328415</name>
</gene>
<keyword evidence="2" id="KW-1185">Reference proteome</keyword>
<dbReference type="PANTHER" id="PTHR15907">
    <property type="entry name" value="DUF614 FAMILY PROTEIN-RELATED"/>
    <property type="match status" value="1"/>
</dbReference>
<dbReference type="Pfam" id="PF04749">
    <property type="entry name" value="PLAC8"/>
    <property type="match status" value="1"/>
</dbReference>
<reference evidence="1" key="1">
    <citation type="journal article" date="2020" name="Stud. Mycol.">
        <title>101 Dothideomycetes genomes: a test case for predicting lifestyles and emergence of pathogens.</title>
        <authorList>
            <person name="Haridas S."/>
            <person name="Albert R."/>
            <person name="Binder M."/>
            <person name="Bloem J."/>
            <person name="Labutti K."/>
            <person name="Salamov A."/>
            <person name="Andreopoulos B."/>
            <person name="Baker S."/>
            <person name="Barry K."/>
            <person name="Bills G."/>
            <person name="Bluhm B."/>
            <person name="Cannon C."/>
            <person name="Castanera R."/>
            <person name="Culley D."/>
            <person name="Daum C."/>
            <person name="Ezra D."/>
            <person name="Gonzalez J."/>
            <person name="Henrissat B."/>
            <person name="Kuo A."/>
            <person name="Liang C."/>
            <person name="Lipzen A."/>
            <person name="Lutzoni F."/>
            <person name="Magnuson J."/>
            <person name="Mondo S."/>
            <person name="Nolan M."/>
            <person name="Ohm R."/>
            <person name="Pangilinan J."/>
            <person name="Park H.-J."/>
            <person name="Ramirez L."/>
            <person name="Alfaro M."/>
            <person name="Sun H."/>
            <person name="Tritt A."/>
            <person name="Yoshinaga Y."/>
            <person name="Zwiers L.-H."/>
            <person name="Turgeon B."/>
            <person name="Goodwin S."/>
            <person name="Spatafora J."/>
            <person name="Crous P."/>
            <person name="Grigoriev I."/>
        </authorList>
    </citation>
    <scope>NUCLEOTIDE SEQUENCE</scope>
    <source>
        <strain evidence="1">CBS 207.26</strain>
    </source>
</reference>
<evidence type="ECO:0000313" key="2">
    <source>
        <dbReference type="Proteomes" id="UP000800200"/>
    </source>
</evidence>
<dbReference type="OrthoDB" id="1045822at2759"/>
<dbReference type="Proteomes" id="UP000800200">
    <property type="component" value="Unassembled WGS sequence"/>
</dbReference>
<sequence>MSGGLVDQKDINDWKDRFNKAIENKAWSSASSNTAQSWKHSLFECFSPPSLCLVTCCLPCVTFGKTHHRTRKNGNMEGYEPINTSCLLFYLSSCFGVHWALQAMQMQDIRERYNLEGSCVGDIFKACCCGCCALIQAEKESEEHEKGMKGVVNEQYGVGEQMKMGAQH</sequence>
<dbReference type="AlphaFoldDB" id="A0A6A6DJU1"/>
<proteinExistence type="predicted"/>
<dbReference type="NCBIfam" id="TIGR01571">
    <property type="entry name" value="A_thal_Cys_rich"/>
    <property type="match status" value="1"/>
</dbReference>
<organism evidence="1 2">
    <name type="scientific">Zopfia rhizophila CBS 207.26</name>
    <dbReference type="NCBI Taxonomy" id="1314779"/>
    <lineage>
        <taxon>Eukaryota</taxon>
        <taxon>Fungi</taxon>
        <taxon>Dikarya</taxon>
        <taxon>Ascomycota</taxon>
        <taxon>Pezizomycotina</taxon>
        <taxon>Dothideomycetes</taxon>
        <taxon>Dothideomycetes incertae sedis</taxon>
        <taxon>Zopfiaceae</taxon>
        <taxon>Zopfia</taxon>
    </lineage>
</organism>
<dbReference type="EMBL" id="ML994674">
    <property type="protein sequence ID" value="KAF2178519.1"/>
    <property type="molecule type" value="Genomic_DNA"/>
</dbReference>
<accession>A0A6A6DJU1</accession>
<name>A0A6A6DJU1_9PEZI</name>